<dbReference type="EMBL" id="FMUX01000022">
    <property type="protein sequence ID" value="SCY79459.1"/>
    <property type="molecule type" value="Genomic_DNA"/>
</dbReference>
<evidence type="ECO:0000256" key="7">
    <source>
        <dbReference type="ARBA" id="ARBA00048493"/>
    </source>
</evidence>
<keyword evidence="11" id="KW-1185">Reference proteome</keyword>
<keyword evidence="3" id="KW-0808">Transferase</keyword>
<keyword evidence="4" id="KW-0548">Nucleotidyltransferase</keyword>
<reference evidence="10 11" key="1">
    <citation type="submission" date="2016-10" db="EMBL/GenBank/DDBJ databases">
        <authorList>
            <person name="de Groot N.N."/>
        </authorList>
    </citation>
    <scope>NUCLEOTIDE SEQUENCE [LARGE SCALE GENOMIC DNA]</scope>
    <source>
        <strain evidence="10 11">AA1</strain>
    </source>
</reference>
<dbReference type="InterPro" id="IPR029044">
    <property type="entry name" value="Nucleotide-diphossugar_trans"/>
</dbReference>
<gene>
    <name evidence="10" type="ORF">SAMN05216233_1227</name>
</gene>
<comment type="catalytic activity">
    <reaction evidence="6">
        <text>alpha-D-glucosamine 1-phosphate + acetyl-CoA = N-acetyl-alpha-D-glucosamine 1-phosphate + CoA + H(+)</text>
        <dbReference type="Rhea" id="RHEA:13725"/>
        <dbReference type="ChEBI" id="CHEBI:15378"/>
        <dbReference type="ChEBI" id="CHEBI:57287"/>
        <dbReference type="ChEBI" id="CHEBI:57288"/>
        <dbReference type="ChEBI" id="CHEBI:57776"/>
        <dbReference type="ChEBI" id="CHEBI:58516"/>
        <dbReference type="EC" id="2.3.1.157"/>
    </reaction>
</comment>
<organism evidence="10 11">
    <name type="scientific">Desulfoluna spongiiphila</name>
    <dbReference type="NCBI Taxonomy" id="419481"/>
    <lineage>
        <taxon>Bacteria</taxon>
        <taxon>Pseudomonadati</taxon>
        <taxon>Thermodesulfobacteriota</taxon>
        <taxon>Desulfobacteria</taxon>
        <taxon>Desulfobacterales</taxon>
        <taxon>Desulfolunaceae</taxon>
        <taxon>Desulfoluna</taxon>
    </lineage>
</organism>
<evidence type="ECO:0000256" key="4">
    <source>
        <dbReference type="ARBA" id="ARBA00022695"/>
    </source>
</evidence>
<evidence type="ECO:0000313" key="10">
    <source>
        <dbReference type="EMBL" id="SCY79459.1"/>
    </source>
</evidence>
<feature type="domain" description="MobA-like NTP transferase" evidence="9">
    <location>
        <begin position="2"/>
        <end position="128"/>
    </location>
</feature>
<protein>
    <submittedName>
        <fullName evidence="10">UDP-N-acetylglucosamine pyrophosphorylase</fullName>
    </submittedName>
</protein>
<keyword evidence="5" id="KW-0012">Acyltransferase</keyword>
<evidence type="ECO:0000259" key="9">
    <source>
        <dbReference type="Pfam" id="PF12804"/>
    </source>
</evidence>
<evidence type="ECO:0000256" key="6">
    <source>
        <dbReference type="ARBA" id="ARBA00048247"/>
    </source>
</evidence>
<dbReference type="InterPro" id="IPR050065">
    <property type="entry name" value="GlmU-like"/>
</dbReference>
<dbReference type="Gene3D" id="3.90.550.10">
    <property type="entry name" value="Spore Coat Polysaccharide Biosynthesis Protein SpsA, Chain A"/>
    <property type="match status" value="1"/>
</dbReference>
<comment type="similarity">
    <text evidence="2">In the N-terminal section; belongs to the N-acetylglucosamine-1-phosphate uridyltransferase family.</text>
</comment>
<dbReference type="CDD" id="cd02540">
    <property type="entry name" value="GT2_GlmU_N_bac"/>
    <property type="match status" value="1"/>
</dbReference>
<comment type="catalytic activity">
    <reaction evidence="7">
        <text>N-acetyl-alpha-D-glucosamine 1-phosphate + UTP + H(+) = UDP-N-acetyl-alpha-D-glucosamine + diphosphate</text>
        <dbReference type="Rhea" id="RHEA:13509"/>
        <dbReference type="ChEBI" id="CHEBI:15378"/>
        <dbReference type="ChEBI" id="CHEBI:33019"/>
        <dbReference type="ChEBI" id="CHEBI:46398"/>
        <dbReference type="ChEBI" id="CHEBI:57705"/>
        <dbReference type="ChEBI" id="CHEBI:57776"/>
        <dbReference type="EC" id="2.7.7.23"/>
    </reaction>
</comment>
<dbReference type="Proteomes" id="UP000198870">
    <property type="component" value="Unassembled WGS sequence"/>
</dbReference>
<dbReference type="GO" id="GO:0019134">
    <property type="term" value="F:glucosamine-1-phosphate N-acetyltransferase activity"/>
    <property type="evidence" value="ECO:0007669"/>
    <property type="project" value="UniProtKB-EC"/>
</dbReference>
<comment type="function">
    <text evidence="8">Catalyzes the last two sequential reactions in the de novo biosynthetic pathway for UDP-N-acetylglucosamine (UDP-GlcNAc). The C-terminal domain catalyzes the transfer of acetyl group from acetyl coenzyme A to glucosamine-1-phosphate (GlcN-1-P) to produce N-acetylglucosamine-1-phosphate (GlcNAc-1-P), which is converted into UDP-GlcNAc by the transfer of uridine 5-monophosphate (from uridine 5-triphosphate), a reaction catalyzed by the N-terminal domain.</text>
</comment>
<evidence type="ECO:0000256" key="5">
    <source>
        <dbReference type="ARBA" id="ARBA00023315"/>
    </source>
</evidence>
<dbReference type="STRING" id="419481.SAMN05216233_1227"/>
<proteinExistence type="inferred from homology"/>
<dbReference type="PANTHER" id="PTHR43584:SF3">
    <property type="entry name" value="BIFUNCTIONAL PROTEIN GLMU"/>
    <property type="match status" value="1"/>
</dbReference>
<dbReference type="InterPro" id="IPR025877">
    <property type="entry name" value="MobA-like_NTP_Trfase"/>
</dbReference>
<evidence type="ECO:0000313" key="11">
    <source>
        <dbReference type="Proteomes" id="UP000198870"/>
    </source>
</evidence>
<comment type="similarity">
    <text evidence="1">In the C-terminal section; belongs to the transferase hexapeptide repeat family.</text>
</comment>
<accession>A0A1G5IV03</accession>
<dbReference type="Pfam" id="PF12804">
    <property type="entry name" value="NTP_transf_3"/>
    <property type="match status" value="1"/>
</dbReference>
<evidence type="ECO:0000256" key="3">
    <source>
        <dbReference type="ARBA" id="ARBA00022679"/>
    </source>
</evidence>
<sequence>MVVLAAGKGTRMKSDKAKVLHEVLGRPMVDYVMASAREIAGPDVVVVVGHQADAVKAAVAERHAAFFALQDEQLGTGHAVMSARSAIGEATKQVVILCGDVPLVKPETLKELVQAHETAGRAVSVLAVSLDSPTGYGRMVTGENGALLRIVEEKDASAEEKAIKEINSGIYCVDAGFLFSALDKVKSDNAQGEYYLTDIVEIAVQDGAGAGVVTGGSAREVTGVNTVNDLETVRQMLEERPT</sequence>
<dbReference type="AlphaFoldDB" id="A0A1G5IV03"/>
<dbReference type="SUPFAM" id="SSF53448">
    <property type="entry name" value="Nucleotide-diphospho-sugar transferases"/>
    <property type="match status" value="1"/>
</dbReference>
<evidence type="ECO:0000256" key="1">
    <source>
        <dbReference type="ARBA" id="ARBA00007707"/>
    </source>
</evidence>
<evidence type="ECO:0000256" key="2">
    <source>
        <dbReference type="ARBA" id="ARBA00007947"/>
    </source>
</evidence>
<name>A0A1G5IV03_9BACT</name>
<dbReference type="GO" id="GO:0003977">
    <property type="term" value="F:UDP-N-acetylglucosamine diphosphorylase activity"/>
    <property type="evidence" value="ECO:0007669"/>
    <property type="project" value="UniProtKB-EC"/>
</dbReference>
<dbReference type="PANTHER" id="PTHR43584">
    <property type="entry name" value="NUCLEOTIDYL TRANSFERASE"/>
    <property type="match status" value="1"/>
</dbReference>
<evidence type="ECO:0000256" key="8">
    <source>
        <dbReference type="ARBA" id="ARBA00049628"/>
    </source>
</evidence>